<protein>
    <submittedName>
        <fullName evidence="3">Uncharacterized protein</fullName>
    </submittedName>
</protein>
<dbReference type="InterPro" id="IPR014710">
    <property type="entry name" value="RmlC-like_jellyroll"/>
</dbReference>
<feature type="domain" description="Cupin-like" evidence="2">
    <location>
        <begin position="177"/>
        <end position="231"/>
    </location>
</feature>
<dbReference type="SUPFAM" id="SSF51197">
    <property type="entry name" value="Clavaminate synthase-like"/>
    <property type="match status" value="1"/>
</dbReference>
<evidence type="ECO:0000313" key="3">
    <source>
        <dbReference type="EnsemblMetazoa" id="CLYHEMP016113.1"/>
    </source>
</evidence>
<evidence type="ECO:0000313" key="4">
    <source>
        <dbReference type="Proteomes" id="UP000594262"/>
    </source>
</evidence>
<dbReference type="InterPro" id="IPR023210">
    <property type="entry name" value="NADP_OxRdtase_dom"/>
</dbReference>
<dbReference type="EnsemblMetazoa" id="CLYHEMT016113.1">
    <property type="protein sequence ID" value="CLYHEMP016113.1"/>
    <property type="gene ID" value="CLYHEMG016113"/>
</dbReference>
<dbReference type="Gene3D" id="3.20.20.100">
    <property type="entry name" value="NADP-dependent oxidoreductase domain"/>
    <property type="match status" value="1"/>
</dbReference>
<dbReference type="PANTHER" id="PTHR43827">
    <property type="entry name" value="2,5-DIKETO-D-GLUCONIC ACID REDUCTASE"/>
    <property type="match status" value="1"/>
</dbReference>
<name>A0A7M5X0P1_9CNID</name>
<dbReference type="FunFam" id="3.20.20.100:FF:000064">
    <property type="entry name" value="Aldo-keto reductase 1a"/>
    <property type="match status" value="1"/>
</dbReference>
<dbReference type="SUPFAM" id="SSF51430">
    <property type="entry name" value="NAD(P)-linked oxidoreductase"/>
    <property type="match status" value="1"/>
</dbReference>
<evidence type="ECO:0000259" key="1">
    <source>
        <dbReference type="Pfam" id="PF00248"/>
    </source>
</evidence>
<dbReference type="OrthoDB" id="416253at2759"/>
<dbReference type="Pfam" id="PF13621">
    <property type="entry name" value="Cupin_8"/>
    <property type="match status" value="1"/>
</dbReference>
<keyword evidence="4" id="KW-1185">Reference proteome</keyword>
<dbReference type="Gene3D" id="2.60.120.10">
    <property type="entry name" value="Jelly Rolls"/>
    <property type="match status" value="2"/>
</dbReference>
<evidence type="ECO:0000259" key="2">
    <source>
        <dbReference type="Pfam" id="PF13621"/>
    </source>
</evidence>
<proteinExistence type="predicted"/>
<accession>A0A7M5X0P1</accession>
<dbReference type="CDD" id="cd19071">
    <property type="entry name" value="AKR_AKR1-5-like"/>
    <property type="match status" value="1"/>
</dbReference>
<dbReference type="InterPro" id="IPR041667">
    <property type="entry name" value="Cupin_8"/>
</dbReference>
<dbReference type="Pfam" id="PF00248">
    <property type="entry name" value="Aldo_ket_red"/>
    <property type="match status" value="1"/>
</dbReference>
<dbReference type="Proteomes" id="UP000594262">
    <property type="component" value="Unplaced"/>
</dbReference>
<dbReference type="InterPro" id="IPR020471">
    <property type="entry name" value="AKR"/>
</dbReference>
<organism evidence="3 4">
    <name type="scientific">Clytia hemisphaerica</name>
    <dbReference type="NCBI Taxonomy" id="252671"/>
    <lineage>
        <taxon>Eukaryota</taxon>
        <taxon>Metazoa</taxon>
        <taxon>Cnidaria</taxon>
        <taxon>Hydrozoa</taxon>
        <taxon>Hydroidolina</taxon>
        <taxon>Leptothecata</taxon>
        <taxon>Obeliida</taxon>
        <taxon>Clytiidae</taxon>
        <taxon>Clytia</taxon>
    </lineage>
</organism>
<dbReference type="AlphaFoldDB" id="A0A7M5X0P1"/>
<dbReference type="PRINTS" id="PR00069">
    <property type="entry name" value="ALDKETRDTASE"/>
</dbReference>
<dbReference type="PANTHER" id="PTHR43827:SF8">
    <property type="entry name" value="ALDO_KETO REDUCTASE FAMILY PROTEIN"/>
    <property type="match status" value="1"/>
</dbReference>
<feature type="domain" description="NADP-dependent oxidoreductase" evidence="1">
    <location>
        <begin position="320"/>
        <end position="582"/>
    </location>
</feature>
<sequence>QRQKTYLDLFCTMKVCSCFLVLVLLEISRCSLIQNLRKPEPTSIEVLQFSPGGADFYERYILKYKPLLIQDTVNHWPAIQKWGIADYLLGKLKEDQSGIAEKLKAQSSVSSNITNSNPLSDDVFLPLILQCEEFVPGIRNIRATFNTHQPGISSHDKDILLIPLLNPINVFLFGSDKIFSAVDIEDVDFGDSSSIEKSHLANTPYQVVIVKPGDLLYIPKMTLHHMEPESENLNFLSFHFDCFNFERKSIKHHEEIKVYKDFLAHQDASQVTCKNNRIPIRDILKIDLKNFEKIMHLRIPRRNKKPEDVKLASGYKMPVLGLGTALLNETTYDSIKYALQVGYRLFDLAYGYPLAEVSFAKAMAESDVARDEVFVVTKLHPRFLGYNETLKAIDLSLESLNISYIDLYLVHSKECDEYLLACEEGEPKGDWKDSWRAMEQAVRDGKIRSLGFSNIYHDEIYELLNWSAEPVSVIQNWFDPLNQDRDTREICTEYNIRYMGFSTLGSRWKLLGLSYNPILESDTITGLAGHYDYVVSHVILRWAIHVNVTVIPRSSNPKHISQNFRSLDISLYDVDIEEMNAMESIMKDVMELEAD</sequence>
<reference evidence="3" key="1">
    <citation type="submission" date="2021-01" db="UniProtKB">
        <authorList>
            <consortium name="EnsemblMetazoa"/>
        </authorList>
    </citation>
    <scope>IDENTIFICATION</scope>
</reference>
<dbReference type="GO" id="GO:0016491">
    <property type="term" value="F:oxidoreductase activity"/>
    <property type="evidence" value="ECO:0007669"/>
    <property type="project" value="InterPro"/>
</dbReference>
<dbReference type="InterPro" id="IPR036812">
    <property type="entry name" value="NAD(P)_OxRdtase_dom_sf"/>
</dbReference>